<evidence type="ECO:0000313" key="1">
    <source>
        <dbReference type="EMBL" id="TMI78708.1"/>
    </source>
</evidence>
<dbReference type="EMBL" id="VBAN01000392">
    <property type="protein sequence ID" value="TMI78708.1"/>
    <property type="molecule type" value="Genomic_DNA"/>
</dbReference>
<reference evidence="1 2" key="1">
    <citation type="journal article" date="2019" name="Nat. Microbiol.">
        <title>Mediterranean grassland soil C-N compound turnover is dependent on rainfall and depth, and is mediated by genomically divergent microorganisms.</title>
        <authorList>
            <person name="Diamond S."/>
            <person name="Andeer P.F."/>
            <person name="Li Z."/>
            <person name="Crits-Christoph A."/>
            <person name="Burstein D."/>
            <person name="Anantharaman K."/>
            <person name="Lane K.R."/>
            <person name="Thomas B.C."/>
            <person name="Pan C."/>
            <person name="Northen T.R."/>
            <person name="Banfield J.F."/>
        </authorList>
    </citation>
    <scope>NUCLEOTIDE SEQUENCE [LARGE SCALE GENOMIC DNA]</scope>
    <source>
        <strain evidence="1">NP_6</strain>
    </source>
</reference>
<proteinExistence type="predicted"/>
<evidence type="ECO:0000313" key="2">
    <source>
        <dbReference type="Proteomes" id="UP000318093"/>
    </source>
</evidence>
<protein>
    <submittedName>
        <fullName evidence="1">Uncharacterized protein</fullName>
    </submittedName>
</protein>
<dbReference type="AlphaFoldDB" id="A0A537J587"/>
<gene>
    <name evidence="1" type="ORF">E6H03_11630</name>
</gene>
<dbReference type="Proteomes" id="UP000318093">
    <property type="component" value="Unassembled WGS sequence"/>
</dbReference>
<sequence>MTDVQGISELREANYVRHVYAGRIREDVVPPLALDPETFRAQAAQNTANAQINKELGFPKESSDYDLMTWYRIVAFLTAHPSRTLHGTIFVDGSFQFIQSVNLGEITLAVRGDLVVDNKAALTIRHDLSTVAGRRAPGILVFGFPNPVKRVTAMCRGQRVNGSGRLILCPGTTLTVDGLVYSQDGMAVEPGALVDQIGAMYHDNRGTANPSFANRNATVVLRFDPLALSVFGKGMVILSWQQLPGPGVAARPP</sequence>
<comment type="caution">
    <text evidence="1">The sequence shown here is derived from an EMBL/GenBank/DDBJ whole genome shotgun (WGS) entry which is preliminary data.</text>
</comment>
<organism evidence="1 2">
    <name type="scientific">Candidatus Segetimicrobium genomatis</name>
    <dbReference type="NCBI Taxonomy" id="2569760"/>
    <lineage>
        <taxon>Bacteria</taxon>
        <taxon>Bacillati</taxon>
        <taxon>Candidatus Sysuimicrobiota</taxon>
        <taxon>Candidatus Sysuimicrobiia</taxon>
        <taxon>Candidatus Sysuimicrobiales</taxon>
        <taxon>Candidatus Segetimicrobiaceae</taxon>
        <taxon>Candidatus Segetimicrobium</taxon>
    </lineage>
</organism>
<accession>A0A537J587</accession>
<name>A0A537J587_9BACT</name>